<evidence type="ECO:0000256" key="1">
    <source>
        <dbReference type="ARBA" id="ARBA00007381"/>
    </source>
</evidence>
<dbReference type="PANTHER" id="PTHR19375">
    <property type="entry name" value="HEAT SHOCK PROTEIN 70KDA"/>
    <property type="match status" value="1"/>
</dbReference>
<dbReference type="SUPFAM" id="SSF53067">
    <property type="entry name" value="Actin-like ATPase domain"/>
    <property type="match status" value="1"/>
</dbReference>
<name>A0AAV5W686_9BILA</name>
<evidence type="ECO:0000313" key="6">
    <source>
        <dbReference type="Proteomes" id="UP001432322"/>
    </source>
</evidence>
<dbReference type="InterPro" id="IPR029047">
    <property type="entry name" value="HSP70_peptide-bd_sf"/>
</dbReference>
<dbReference type="GO" id="GO:0140662">
    <property type="term" value="F:ATP-dependent protein folding chaperone"/>
    <property type="evidence" value="ECO:0007669"/>
    <property type="project" value="InterPro"/>
</dbReference>
<dbReference type="AlphaFoldDB" id="A0AAV5W686"/>
<dbReference type="Proteomes" id="UP001432322">
    <property type="component" value="Unassembled WGS sequence"/>
</dbReference>
<keyword evidence="3" id="KW-0067">ATP-binding</keyword>
<feature type="compositionally biased region" description="Low complexity" evidence="4">
    <location>
        <begin position="57"/>
        <end position="71"/>
    </location>
</feature>
<evidence type="ECO:0008006" key="7">
    <source>
        <dbReference type="Google" id="ProtNLM"/>
    </source>
</evidence>
<dbReference type="SUPFAM" id="SSF100920">
    <property type="entry name" value="Heat shock protein 70kD (HSP70), peptide-binding domain"/>
    <property type="match status" value="1"/>
</dbReference>
<dbReference type="Pfam" id="PF00012">
    <property type="entry name" value="HSP70"/>
    <property type="match status" value="2"/>
</dbReference>
<feature type="region of interest" description="Disordered" evidence="4">
    <location>
        <begin position="52"/>
        <end position="77"/>
    </location>
</feature>
<evidence type="ECO:0000256" key="4">
    <source>
        <dbReference type="SAM" id="MobiDB-lite"/>
    </source>
</evidence>
<dbReference type="Gene3D" id="2.60.34.10">
    <property type="entry name" value="Substrate Binding Domain Of DNAk, Chain A, domain 1"/>
    <property type="match status" value="1"/>
</dbReference>
<feature type="non-terminal residue" evidence="5">
    <location>
        <position position="1"/>
    </location>
</feature>
<gene>
    <name evidence="5" type="ORF">PFISCL1PPCAC_18638</name>
</gene>
<proteinExistence type="inferred from homology"/>
<dbReference type="Gene3D" id="3.30.420.40">
    <property type="match status" value="2"/>
</dbReference>
<keyword evidence="2" id="KW-0547">Nucleotide-binding</keyword>
<sequence length="217" mass="23314">IVLVGGSTRMRRVRQRLAEHFPGKKLRVDIEPDLAVAQGAAIMAASLAGGGERMSEGQASSGSSSSSSSGQGASGGSNGGALTLIDVTPLSIGLKLEGDEFCVMIPKNMPIPFESHELYTNAVQNDTNLRLEIVEGEEKVASKNHKLGEFDIPIPPRPKGKNKIEVIFNINKSGILEVNAIDQETRKQASITVQSENLRQGERDKMAAELARLRVRN</sequence>
<organism evidence="5 6">
    <name type="scientific">Pristionchus fissidentatus</name>
    <dbReference type="NCBI Taxonomy" id="1538716"/>
    <lineage>
        <taxon>Eukaryota</taxon>
        <taxon>Metazoa</taxon>
        <taxon>Ecdysozoa</taxon>
        <taxon>Nematoda</taxon>
        <taxon>Chromadorea</taxon>
        <taxon>Rhabditida</taxon>
        <taxon>Rhabditina</taxon>
        <taxon>Diplogasteromorpha</taxon>
        <taxon>Diplogasteroidea</taxon>
        <taxon>Neodiplogasteridae</taxon>
        <taxon>Pristionchus</taxon>
    </lineage>
</organism>
<keyword evidence="6" id="KW-1185">Reference proteome</keyword>
<evidence type="ECO:0000256" key="3">
    <source>
        <dbReference type="ARBA" id="ARBA00022840"/>
    </source>
</evidence>
<dbReference type="InterPro" id="IPR043129">
    <property type="entry name" value="ATPase_NBD"/>
</dbReference>
<comment type="similarity">
    <text evidence="1">Belongs to the heat shock protein 70 family.</text>
</comment>
<evidence type="ECO:0000313" key="5">
    <source>
        <dbReference type="EMBL" id="GMT27341.1"/>
    </source>
</evidence>
<protein>
    <recommendedName>
        <fullName evidence="7">Heat shock protein 70</fullName>
    </recommendedName>
</protein>
<reference evidence="5" key="1">
    <citation type="submission" date="2023-10" db="EMBL/GenBank/DDBJ databases">
        <title>Genome assembly of Pristionchus species.</title>
        <authorList>
            <person name="Yoshida K."/>
            <person name="Sommer R.J."/>
        </authorList>
    </citation>
    <scope>NUCLEOTIDE SEQUENCE</scope>
    <source>
        <strain evidence="5">RS5133</strain>
    </source>
</reference>
<dbReference type="GO" id="GO:0005524">
    <property type="term" value="F:ATP binding"/>
    <property type="evidence" value="ECO:0007669"/>
    <property type="project" value="UniProtKB-KW"/>
</dbReference>
<dbReference type="InterPro" id="IPR013126">
    <property type="entry name" value="Hsp_70_fam"/>
</dbReference>
<accession>A0AAV5W686</accession>
<dbReference type="EMBL" id="BTSY01000005">
    <property type="protein sequence ID" value="GMT27341.1"/>
    <property type="molecule type" value="Genomic_DNA"/>
</dbReference>
<comment type="caution">
    <text evidence="5">The sequence shown here is derived from an EMBL/GenBank/DDBJ whole genome shotgun (WGS) entry which is preliminary data.</text>
</comment>
<evidence type="ECO:0000256" key="2">
    <source>
        <dbReference type="ARBA" id="ARBA00022741"/>
    </source>
</evidence>